<proteinExistence type="predicted"/>
<accession>A0A0H5QK03</accession>
<name>A0A0H5QK03_9ZZZZ</name>
<evidence type="ECO:0000313" key="1">
    <source>
        <dbReference type="EMBL" id="CRY96142.1"/>
    </source>
</evidence>
<organism evidence="1">
    <name type="scientific">uncultured prokaryote</name>
    <dbReference type="NCBI Taxonomy" id="198431"/>
    <lineage>
        <taxon>unclassified sequences</taxon>
        <taxon>environmental samples</taxon>
    </lineage>
</organism>
<protein>
    <submittedName>
        <fullName evidence="1">Uncharacterized protein</fullName>
    </submittedName>
</protein>
<reference evidence="1" key="2">
    <citation type="submission" date="2015-07" db="EMBL/GenBank/DDBJ databases">
        <title>Plasmids, circular viruses and viroids from rat gut.</title>
        <authorList>
            <person name="Jorgensen T.J."/>
            <person name="Hansen M.A."/>
            <person name="Xu Z."/>
            <person name="Tabak M.A."/>
            <person name="Sorensen S.J."/>
            <person name="Hansen L.H."/>
        </authorList>
    </citation>
    <scope>NUCLEOTIDE SEQUENCE</scope>
    <source>
        <strain evidence="1">RGFK0944</strain>
    </source>
</reference>
<dbReference type="EMBL" id="LN853541">
    <property type="protein sequence ID" value="CRY96142.1"/>
    <property type="molecule type" value="Genomic_DNA"/>
</dbReference>
<sequence>MAGIPKTLIKCVLSGTIHSGQGWSTGFYYALASNPTFDQGDLNDWNTGLETTMGTDLGQIATTLFDSSTTSLQFTSYFYPASSLLATGVSTPAASVHAGTSSPGMPALCAVVASLRSATPGRSGRGRLYWPATAPILGTDGQISTSNAAGVAYNTAHAFSAMNAELYPGDIAAELVVASFTRGIAYPVISVVCDSLVDTQHRRQDKFTSAHTQTTAVT</sequence>
<reference evidence="1" key="1">
    <citation type="submission" date="2015-06" db="EMBL/GenBank/DDBJ databases">
        <authorList>
            <person name="Joergensen T."/>
        </authorList>
    </citation>
    <scope>NUCLEOTIDE SEQUENCE</scope>
    <source>
        <strain evidence="1">RGFK0944</strain>
    </source>
</reference>
<dbReference type="AlphaFoldDB" id="A0A0H5QK03"/>